<reference evidence="9" key="2">
    <citation type="submission" date="2025-09" db="UniProtKB">
        <authorList>
            <consortium name="Ensembl"/>
        </authorList>
    </citation>
    <scope>IDENTIFICATION</scope>
</reference>
<dbReference type="GeneTree" id="ENSGT00390000005939"/>
<dbReference type="Ensembl" id="ENSOSIT00000034576.1">
    <property type="protein sequence ID" value="ENSOSIP00000032799.1"/>
    <property type="gene ID" value="ENSOSIG00000016649.1"/>
</dbReference>
<accession>A0A8C7YU02</accession>
<keyword evidence="3" id="KW-0805">Transcription regulation</keyword>
<feature type="region of interest" description="Disordered" evidence="7">
    <location>
        <begin position="400"/>
        <end position="445"/>
    </location>
</feature>
<evidence type="ECO:0000256" key="6">
    <source>
        <dbReference type="ARBA" id="ARBA00023242"/>
    </source>
</evidence>
<dbReference type="PANTHER" id="PTHR13392:SF14">
    <property type="entry name" value="ATAXIN-1-LIKE"/>
    <property type="match status" value="1"/>
</dbReference>
<keyword evidence="10" id="KW-1185">Reference proteome</keyword>
<organism evidence="9 10">
    <name type="scientific">Oryzias sinensis</name>
    <name type="common">Chinese medaka</name>
    <dbReference type="NCBI Taxonomy" id="183150"/>
    <lineage>
        <taxon>Eukaryota</taxon>
        <taxon>Metazoa</taxon>
        <taxon>Chordata</taxon>
        <taxon>Craniata</taxon>
        <taxon>Vertebrata</taxon>
        <taxon>Euteleostomi</taxon>
        <taxon>Actinopterygii</taxon>
        <taxon>Neopterygii</taxon>
        <taxon>Teleostei</taxon>
        <taxon>Neoteleostei</taxon>
        <taxon>Acanthomorphata</taxon>
        <taxon>Ovalentaria</taxon>
        <taxon>Atherinomorphae</taxon>
        <taxon>Beloniformes</taxon>
        <taxon>Adrianichthyidae</taxon>
        <taxon>Oryziinae</taxon>
        <taxon>Oryzias</taxon>
    </lineage>
</organism>
<evidence type="ECO:0000256" key="3">
    <source>
        <dbReference type="ARBA" id="ARBA00023015"/>
    </source>
</evidence>
<keyword evidence="2" id="KW-0678">Repressor</keyword>
<evidence type="ECO:0000313" key="9">
    <source>
        <dbReference type="Ensembl" id="ENSOSIP00000032799.1"/>
    </source>
</evidence>
<feature type="domain" description="AXH" evidence="8">
    <location>
        <begin position="269"/>
        <end position="402"/>
    </location>
</feature>
<dbReference type="InterPro" id="IPR003652">
    <property type="entry name" value="Ataxin_AXH_dom"/>
</dbReference>
<feature type="region of interest" description="Disordered" evidence="7">
    <location>
        <begin position="191"/>
        <end position="220"/>
    </location>
</feature>
<dbReference type="GO" id="GO:0007399">
    <property type="term" value="P:nervous system development"/>
    <property type="evidence" value="ECO:0007669"/>
    <property type="project" value="TreeGrafter"/>
</dbReference>
<evidence type="ECO:0000259" key="8">
    <source>
        <dbReference type="PROSITE" id="PS51148"/>
    </source>
</evidence>
<dbReference type="SMART" id="SM00536">
    <property type="entry name" value="AXH"/>
    <property type="match status" value="1"/>
</dbReference>
<dbReference type="GO" id="GO:0003677">
    <property type="term" value="F:DNA binding"/>
    <property type="evidence" value="ECO:0007669"/>
    <property type="project" value="UniProtKB-KW"/>
</dbReference>
<sequence>MSFAKNPTLVLDKDSLPLKKRDQRLGSKLHQQQQQQQCEAANFKVPYPHRSHGEVKMKPTGPFRPVPRRVPALHQPWMQMNAPASHKHLIPSAFREHHDLAEWRDFSALPPGWDFPRQNQHQGHLSFQTSHPLHSCRFSSVSLVSDGFHRAGGSWEKLRSSGDLSFNLEKHSYDKHKGPYVRKGDRKCDFLPKAEKRSPPLLSRSLPRPPHEDLTLQQDSVHKSAKALSYPQLSLRSLSLHKVNRSYTAMTESPPADVPPPKQSSPCASSARRFPWLLPHFMAGSLIELRDGRLRRVEHLQTEDFLLGSLACPDLRLSCCTVQSISPPASSASSVSRLLILLHEQQSQELVDVYVEYPFFVRGQGWSSCSPQRTARLCGLQCRQLSVGDVCLALTPVSPPLSASVEPKASPTSRKCIPLGAQTTQLSKEPMMRPEARRRRHYSAP</sequence>
<evidence type="ECO:0000256" key="2">
    <source>
        <dbReference type="ARBA" id="ARBA00022491"/>
    </source>
</evidence>
<dbReference type="Proteomes" id="UP000694383">
    <property type="component" value="Unplaced"/>
</dbReference>
<dbReference type="InterPro" id="IPR043404">
    <property type="entry name" value="ATAXIN1-like"/>
</dbReference>
<dbReference type="GO" id="GO:0000122">
    <property type="term" value="P:negative regulation of transcription by RNA polymerase II"/>
    <property type="evidence" value="ECO:0007669"/>
    <property type="project" value="TreeGrafter"/>
</dbReference>
<evidence type="ECO:0000256" key="7">
    <source>
        <dbReference type="SAM" id="MobiDB-lite"/>
    </source>
</evidence>
<proteinExistence type="predicted"/>
<evidence type="ECO:0000313" key="10">
    <source>
        <dbReference type="Proteomes" id="UP000694383"/>
    </source>
</evidence>
<evidence type="ECO:0000256" key="1">
    <source>
        <dbReference type="ARBA" id="ARBA00004123"/>
    </source>
</evidence>
<keyword evidence="5" id="KW-0804">Transcription</keyword>
<dbReference type="InterPro" id="IPR036096">
    <property type="entry name" value="Ataxin_AXH_dom_sf"/>
</dbReference>
<dbReference type="PROSITE" id="PS51148">
    <property type="entry name" value="AXH"/>
    <property type="match status" value="1"/>
</dbReference>
<dbReference type="GO" id="GO:0005634">
    <property type="term" value="C:nucleus"/>
    <property type="evidence" value="ECO:0007669"/>
    <property type="project" value="UniProtKB-SubCell"/>
</dbReference>
<feature type="region of interest" description="Disordered" evidence="7">
    <location>
        <begin position="248"/>
        <end position="267"/>
    </location>
</feature>
<name>A0A8C7YU02_9TELE</name>
<comment type="subcellular location">
    <subcellularLocation>
        <location evidence="1">Nucleus</location>
    </subcellularLocation>
</comment>
<dbReference type="GO" id="GO:0003723">
    <property type="term" value="F:RNA binding"/>
    <property type="evidence" value="ECO:0007669"/>
    <property type="project" value="InterPro"/>
</dbReference>
<evidence type="ECO:0000256" key="5">
    <source>
        <dbReference type="ARBA" id="ARBA00023163"/>
    </source>
</evidence>
<evidence type="ECO:0000256" key="4">
    <source>
        <dbReference type="ARBA" id="ARBA00023125"/>
    </source>
</evidence>
<protein>
    <recommendedName>
        <fullName evidence="8">AXH domain-containing protein</fullName>
    </recommendedName>
</protein>
<keyword evidence="4" id="KW-0238">DNA-binding</keyword>
<keyword evidence="6" id="KW-0539">Nucleus</keyword>
<dbReference type="PANTHER" id="PTHR13392">
    <property type="entry name" value="ATAXIN 1"/>
    <property type="match status" value="1"/>
</dbReference>
<dbReference type="AlphaFoldDB" id="A0A8C7YU02"/>
<reference evidence="9" key="1">
    <citation type="submission" date="2025-08" db="UniProtKB">
        <authorList>
            <consortium name="Ensembl"/>
        </authorList>
    </citation>
    <scope>IDENTIFICATION</scope>
</reference>
<dbReference type="Pfam" id="PF08517">
    <property type="entry name" value="AXH"/>
    <property type="match status" value="1"/>
</dbReference>
<feature type="compositionally biased region" description="Basic residues" evidence="7">
    <location>
        <begin position="436"/>
        <end position="445"/>
    </location>
</feature>
<dbReference type="SUPFAM" id="SSF102031">
    <property type="entry name" value="AXH domain"/>
    <property type="match status" value="1"/>
</dbReference>